<organism evidence="3 4">
    <name type="scientific">Amblyomma americanum</name>
    <name type="common">Lone star tick</name>
    <dbReference type="NCBI Taxonomy" id="6943"/>
    <lineage>
        <taxon>Eukaryota</taxon>
        <taxon>Metazoa</taxon>
        <taxon>Ecdysozoa</taxon>
        <taxon>Arthropoda</taxon>
        <taxon>Chelicerata</taxon>
        <taxon>Arachnida</taxon>
        <taxon>Acari</taxon>
        <taxon>Parasitiformes</taxon>
        <taxon>Ixodida</taxon>
        <taxon>Ixodoidea</taxon>
        <taxon>Ixodidae</taxon>
        <taxon>Amblyomminae</taxon>
        <taxon>Amblyomma</taxon>
    </lineage>
</organism>
<keyword evidence="2" id="KW-1133">Transmembrane helix</keyword>
<feature type="region of interest" description="Disordered" evidence="1">
    <location>
        <begin position="1"/>
        <end position="28"/>
    </location>
</feature>
<feature type="transmembrane region" description="Helical" evidence="2">
    <location>
        <begin position="68"/>
        <end position="89"/>
    </location>
</feature>
<reference evidence="3 4" key="1">
    <citation type="journal article" date="2023" name="Arcadia Sci">
        <title>De novo assembly of a long-read Amblyomma americanum tick genome.</title>
        <authorList>
            <person name="Chou S."/>
            <person name="Poskanzer K.E."/>
            <person name="Rollins M."/>
            <person name="Thuy-Boun P.S."/>
        </authorList>
    </citation>
    <scope>NUCLEOTIDE SEQUENCE [LARGE SCALE GENOMIC DNA]</scope>
    <source>
        <strain evidence="3">F_SG_1</strain>
        <tissue evidence="3">Salivary glands</tissue>
    </source>
</reference>
<name>A0AAQ4DXU2_AMBAM</name>
<keyword evidence="2" id="KW-0812">Transmembrane</keyword>
<sequence>MAASNYSPSPPAPSVSRNTDSADAPRRRREETVYTWACSPTELLEEARERGQSRYDTAIAVKDRMYRLLYVVLGFTVVILTAGIASIVLDWHRGLGVALVLTGTALVIACWAVFLCSCSERSRMFIAVIVPSYFLRRAGTAAHRGHVDVGDKLL</sequence>
<dbReference type="EMBL" id="JARKHS020025607">
    <property type="protein sequence ID" value="KAK8767282.1"/>
    <property type="molecule type" value="Genomic_DNA"/>
</dbReference>
<accession>A0AAQ4DXU2</accession>
<feature type="transmembrane region" description="Helical" evidence="2">
    <location>
        <begin position="95"/>
        <end position="116"/>
    </location>
</feature>
<dbReference type="AlphaFoldDB" id="A0AAQ4DXU2"/>
<evidence type="ECO:0000256" key="2">
    <source>
        <dbReference type="SAM" id="Phobius"/>
    </source>
</evidence>
<gene>
    <name evidence="3" type="ORF">V5799_005941</name>
</gene>
<evidence type="ECO:0000313" key="3">
    <source>
        <dbReference type="EMBL" id="KAK8767282.1"/>
    </source>
</evidence>
<dbReference type="Proteomes" id="UP001321473">
    <property type="component" value="Unassembled WGS sequence"/>
</dbReference>
<comment type="caution">
    <text evidence="3">The sequence shown here is derived from an EMBL/GenBank/DDBJ whole genome shotgun (WGS) entry which is preliminary data.</text>
</comment>
<evidence type="ECO:0000256" key="1">
    <source>
        <dbReference type="SAM" id="MobiDB-lite"/>
    </source>
</evidence>
<keyword evidence="2" id="KW-0472">Membrane</keyword>
<protein>
    <submittedName>
        <fullName evidence="3">Uncharacterized protein</fullName>
    </submittedName>
</protein>
<proteinExistence type="predicted"/>
<evidence type="ECO:0000313" key="4">
    <source>
        <dbReference type="Proteomes" id="UP001321473"/>
    </source>
</evidence>
<keyword evidence="4" id="KW-1185">Reference proteome</keyword>